<dbReference type="GO" id="GO:0050071">
    <property type="term" value="F:phosphatidylglycerol lysyltransferase activity"/>
    <property type="evidence" value="ECO:0007669"/>
    <property type="project" value="UniProtKB-EC"/>
</dbReference>
<feature type="transmembrane region" description="Helical" evidence="6">
    <location>
        <begin position="278"/>
        <end position="303"/>
    </location>
</feature>
<comment type="similarity">
    <text evidence="6">Belongs to the LPG synthase family.</text>
</comment>
<comment type="catalytic activity">
    <reaction evidence="6">
        <text>L-lysyl-tRNA(Lys) + a 1,2-diacyl-sn-glycero-3-phospho-(1'-sn-glycerol) = a 1,2-diacyl-sn-glycero-3-phospho-1'-(3'-O-L-lysyl)-sn-glycerol + tRNA(Lys)</text>
        <dbReference type="Rhea" id="RHEA:10668"/>
        <dbReference type="Rhea" id="RHEA-COMP:9696"/>
        <dbReference type="Rhea" id="RHEA-COMP:9697"/>
        <dbReference type="ChEBI" id="CHEBI:64716"/>
        <dbReference type="ChEBI" id="CHEBI:75792"/>
        <dbReference type="ChEBI" id="CHEBI:78442"/>
        <dbReference type="ChEBI" id="CHEBI:78529"/>
        <dbReference type="EC" id="2.3.2.3"/>
    </reaction>
</comment>
<keyword evidence="6" id="KW-0046">Antibiotic resistance</keyword>
<feature type="transmembrane region" description="Helical" evidence="6">
    <location>
        <begin position="238"/>
        <end position="258"/>
    </location>
</feature>
<dbReference type="GO" id="GO:0046677">
    <property type="term" value="P:response to antibiotic"/>
    <property type="evidence" value="ECO:0007669"/>
    <property type="project" value="UniProtKB-KW"/>
</dbReference>
<dbReference type="PaxDb" id="195103-CPF_1457"/>
<evidence type="ECO:0000313" key="8">
    <source>
        <dbReference type="Proteomes" id="UP000001823"/>
    </source>
</evidence>
<feature type="transmembrane region" description="Helical" evidence="6">
    <location>
        <begin position="140"/>
        <end position="160"/>
    </location>
</feature>
<evidence type="ECO:0000256" key="6">
    <source>
        <dbReference type="RuleBase" id="RU363042"/>
    </source>
</evidence>
<evidence type="ECO:0000256" key="3">
    <source>
        <dbReference type="ARBA" id="ARBA00022692"/>
    </source>
</evidence>
<keyword evidence="3 6" id="KW-0812">Transmembrane</keyword>
<accession>A0A0H2YSV9</accession>
<evidence type="ECO:0000313" key="7">
    <source>
        <dbReference type="EMBL" id="ABG84126.2"/>
    </source>
</evidence>
<dbReference type="AlphaFoldDB" id="A0A0H2YSV9"/>
<dbReference type="PANTHER" id="PTHR39087">
    <property type="entry name" value="UPF0104 MEMBRANE PROTEIN MJ1595"/>
    <property type="match status" value="1"/>
</dbReference>
<keyword evidence="2" id="KW-1003">Cell membrane</keyword>
<dbReference type="GO" id="GO:0006629">
    <property type="term" value="P:lipid metabolic process"/>
    <property type="evidence" value="ECO:0007669"/>
    <property type="project" value="UniProtKB-KW"/>
</dbReference>
<reference evidence="7 8" key="1">
    <citation type="journal article" date="2006" name="Genome Res.">
        <title>Skewed genomic variability in strains of the toxigenic bacterial pathogen, Clostridium perfringens.</title>
        <authorList>
            <person name="Myers G.S."/>
            <person name="Rasko D.A."/>
            <person name="Cheung J.K."/>
            <person name="Ravel J."/>
            <person name="Seshadri R."/>
            <person name="Deboy R.T."/>
            <person name="Ren Q."/>
            <person name="Varga J."/>
            <person name="Awad M.M."/>
            <person name="Brinkac L.M."/>
            <person name="Daugherty S.C."/>
            <person name="Haft D.H."/>
            <person name="Dodson R.J."/>
            <person name="Madupu R."/>
            <person name="Nelson W.C."/>
            <person name="Rosovitz M.J."/>
            <person name="Sullivan S.A."/>
            <person name="Khouri H."/>
            <person name="Dimitrov G.I."/>
            <person name="Watkins K.L."/>
            <person name="Mulligan S."/>
            <person name="Benton J."/>
            <person name="Radune D."/>
            <person name="Fisher D.J."/>
            <person name="Atkins H.S."/>
            <person name="Hiscox T."/>
            <person name="Jost B.H."/>
            <person name="Billington S.J."/>
            <person name="Songer J.G."/>
            <person name="McClane B.A."/>
            <person name="Titball R.W."/>
            <person name="Rood J.I."/>
            <person name="Melville S.B."/>
            <person name="Paulsen I.T."/>
        </authorList>
    </citation>
    <scope>NUCLEOTIDE SEQUENCE [LARGE SCALE GENOMIC DNA]</scope>
    <source>
        <strain evidence="8">ATCC 13124 / DSM 756 / JCM 1290 / NCIMB 6125 / NCTC 8237 / S 107 / Type A</strain>
    </source>
</reference>
<comment type="subcellular location">
    <subcellularLocation>
        <location evidence="1 6">Cell membrane</location>
        <topology evidence="1 6">Multi-pass membrane protein</topology>
    </subcellularLocation>
</comment>
<evidence type="ECO:0000256" key="1">
    <source>
        <dbReference type="ARBA" id="ARBA00004651"/>
    </source>
</evidence>
<keyword evidence="6" id="KW-0443">Lipid metabolism</keyword>
<feature type="transmembrane region" description="Helical" evidence="6">
    <location>
        <begin position="59"/>
        <end position="80"/>
    </location>
</feature>
<organism evidence="7 8">
    <name type="scientific">Clostridium perfringens (strain ATCC 13124 / DSM 756 / JCM 1290 / NCIMB 6125 / NCTC 8237 / Type A)</name>
    <dbReference type="NCBI Taxonomy" id="195103"/>
    <lineage>
        <taxon>Bacteria</taxon>
        <taxon>Bacillati</taxon>
        <taxon>Bacillota</taxon>
        <taxon>Clostridia</taxon>
        <taxon>Eubacteriales</taxon>
        <taxon>Clostridiaceae</taxon>
        <taxon>Clostridium</taxon>
    </lineage>
</organism>
<dbReference type="eggNOG" id="COG0392">
    <property type="taxonomic scope" value="Bacteria"/>
</dbReference>
<feature type="transmembrane region" description="Helical" evidence="6">
    <location>
        <begin position="172"/>
        <end position="192"/>
    </location>
</feature>
<evidence type="ECO:0000256" key="5">
    <source>
        <dbReference type="ARBA" id="ARBA00023136"/>
    </source>
</evidence>
<dbReference type="EMBL" id="CP000246">
    <property type="protein sequence ID" value="ABG84126.2"/>
    <property type="molecule type" value="Genomic_DNA"/>
</dbReference>
<keyword evidence="4 6" id="KW-1133">Transmembrane helix</keyword>
<dbReference type="Pfam" id="PF03706">
    <property type="entry name" value="LPG_synthase_TM"/>
    <property type="match status" value="1"/>
</dbReference>
<dbReference type="PANTHER" id="PTHR39087:SF2">
    <property type="entry name" value="UPF0104 MEMBRANE PROTEIN MJ1595"/>
    <property type="match status" value="1"/>
</dbReference>
<dbReference type="EC" id="2.3.2.3" evidence="6"/>
<keyword evidence="8" id="KW-1185">Reference proteome</keyword>
<dbReference type="HOGENOM" id="CLU_074756_0_0_9"/>
<feature type="transmembrane region" description="Helical" evidence="6">
    <location>
        <begin position="100"/>
        <end position="120"/>
    </location>
</feature>
<evidence type="ECO:0000256" key="4">
    <source>
        <dbReference type="ARBA" id="ARBA00022989"/>
    </source>
</evidence>
<keyword evidence="6" id="KW-0808">Transferase</keyword>
<comment type="function">
    <text evidence="6">Catalyzes the transfer of a lysyl group from L-lysyl-tRNA(Lys) to membrane-bound phosphatidylglycerol (PG), which produces lysylphosphatidylglycerol (LPG), a major component of the bacterial membrane with a positive net charge. LPG synthesis contributes to bacterial virulence as it is involved in the resistance mechanism against cationic antimicrobial peptides (CAMP) produces by the host's immune system (defensins, cathelicidins) and by the competing microorganisms.</text>
</comment>
<keyword evidence="5 6" id="KW-0472">Membrane</keyword>
<dbReference type="GO" id="GO:0005886">
    <property type="term" value="C:plasma membrane"/>
    <property type="evidence" value="ECO:0007669"/>
    <property type="project" value="UniProtKB-SubCell"/>
</dbReference>
<dbReference type="InterPro" id="IPR022791">
    <property type="entry name" value="L-PG_synthase/AglD"/>
</dbReference>
<dbReference type="Proteomes" id="UP000001823">
    <property type="component" value="Chromosome"/>
</dbReference>
<dbReference type="STRING" id="195103.CPF_1457"/>
<dbReference type="NCBIfam" id="TIGR00374">
    <property type="entry name" value="flippase-like domain"/>
    <property type="match status" value="1"/>
</dbReference>
<sequence>MLINAKERNKLKIKVNNKVKLFLKITFIAVVLVLVAFGFKNMFKEFNMTYFNMYRDKLHFFKLTLIAIAGIIAYMPLSIYDFILKKNVGIDINNIKLYKYSWIASSIASLLGFGGATSLAFKQYFYGSHVKDKKKLLREIGKIIFLNLTGLSVLCIIYILLEFKDIQNLGLIKYVVYGVSAYAPLVIINSLYNYKKKKDEEGFTLKVVGISFVEWTLNMLLIYLILAITGAHIKLTEYFYVYVRATAVGIVSMVPGGLGTFDLTFIDGFKALGVPIEQTFLVIILYRISYFILPAAIGVILYIHEFGMNFKALIKSRKNNED</sequence>
<name>A0A0H2YSV9_CLOP1</name>
<protein>
    <recommendedName>
        <fullName evidence="6">Phosphatidylglycerol lysyltransferase</fullName>
        <ecNumber evidence="6">2.3.2.3</ecNumber>
    </recommendedName>
    <alternativeName>
        <fullName evidence="6">Lysylphosphatidylglycerol synthase</fullName>
    </alternativeName>
</protein>
<feature type="transmembrane region" description="Helical" evidence="6">
    <location>
        <begin position="21"/>
        <end position="39"/>
    </location>
</feature>
<evidence type="ECO:0000256" key="2">
    <source>
        <dbReference type="ARBA" id="ARBA00022475"/>
    </source>
</evidence>
<gene>
    <name evidence="6" type="primary">mprF</name>
    <name evidence="7" type="ordered locus">CPF_1457</name>
</gene>
<dbReference type="KEGG" id="cpf:CPF_1457"/>
<proteinExistence type="inferred from homology"/>
<feature type="transmembrane region" description="Helical" evidence="6">
    <location>
        <begin position="204"/>
        <end position="226"/>
    </location>
</feature>